<name>A0A444URP8_ACIRT</name>
<dbReference type="GO" id="GO:0005615">
    <property type="term" value="C:extracellular space"/>
    <property type="evidence" value="ECO:0007669"/>
    <property type="project" value="TreeGrafter"/>
</dbReference>
<dbReference type="InterPro" id="IPR001254">
    <property type="entry name" value="Trypsin_dom"/>
</dbReference>
<dbReference type="Pfam" id="PF00089">
    <property type="entry name" value="Trypsin"/>
    <property type="match status" value="1"/>
</dbReference>
<keyword evidence="4" id="KW-0720">Serine protease</keyword>
<comment type="caution">
    <text evidence="9">The sequence shown here is derived from an EMBL/GenBank/DDBJ whole genome shotgun (WGS) entry which is preliminary data.</text>
</comment>
<evidence type="ECO:0000256" key="3">
    <source>
        <dbReference type="ARBA" id="ARBA00022801"/>
    </source>
</evidence>
<evidence type="ECO:0000256" key="1">
    <source>
        <dbReference type="ARBA" id="ARBA00004239"/>
    </source>
</evidence>
<dbReference type="GO" id="GO:0006508">
    <property type="term" value="P:proteolysis"/>
    <property type="evidence" value="ECO:0007669"/>
    <property type="project" value="UniProtKB-KW"/>
</dbReference>
<evidence type="ECO:0000313" key="9">
    <source>
        <dbReference type="EMBL" id="RXM90828.1"/>
    </source>
</evidence>
<evidence type="ECO:0000256" key="5">
    <source>
        <dbReference type="ARBA" id="ARBA00023157"/>
    </source>
</evidence>
<protein>
    <recommendedName>
        <fullName evidence="7">trypsin</fullName>
        <ecNumber evidence="7">3.4.21.4</ecNumber>
    </recommendedName>
</protein>
<feature type="domain" description="Peptidase S1" evidence="8">
    <location>
        <begin position="1"/>
        <end position="182"/>
    </location>
</feature>
<dbReference type="InterPro" id="IPR050127">
    <property type="entry name" value="Serine_Proteases_S1"/>
</dbReference>
<dbReference type="Gene3D" id="2.40.10.10">
    <property type="entry name" value="Trypsin-like serine proteases"/>
    <property type="match status" value="2"/>
</dbReference>
<dbReference type="InterPro" id="IPR001314">
    <property type="entry name" value="Peptidase_S1A"/>
</dbReference>
<dbReference type="PRINTS" id="PR00722">
    <property type="entry name" value="CHYMOTRYPSIN"/>
</dbReference>
<comment type="catalytic activity">
    <reaction evidence="6">
        <text>Preferential cleavage: Arg-|-Xaa, Lys-|-Xaa.</text>
        <dbReference type="EC" id="3.4.21.4"/>
    </reaction>
</comment>
<dbReference type="EMBL" id="SCEB01012396">
    <property type="protein sequence ID" value="RXM90828.1"/>
    <property type="molecule type" value="Genomic_DNA"/>
</dbReference>
<dbReference type="InterPro" id="IPR009003">
    <property type="entry name" value="Peptidase_S1_PA"/>
</dbReference>
<dbReference type="InterPro" id="IPR043504">
    <property type="entry name" value="Peptidase_S1_PA_chymotrypsin"/>
</dbReference>
<evidence type="ECO:0000313" key="10">
    <source>
        <dbReference type="Proteomes" id="UP000289886"/>
    </source>
</evidence>
<comment type="subcellular location">
    <subcellularLocation>
        <location evidence="1">Secreted</location>
        <location evidence="1">Extracellular space</location>
    </subcellularLocation>
</comment>
<feature type="non-terminal residue" evidence="9">
    <location>
        <position position="1"/>
    </location>
</feature>
<gene>
    <name evidence="9" type="ORF">EOD39_21805</name>
</gene>
<dbReference type="CDD" id="cd00190">
    <property type="entry name" value="Tryp_SPc"/>
    <property type="match status" value="1"/>
</dbReference>
<dbReference type="PANTHER" id="PTHR24264:SF7">
    <property type="entry name" value="TRYPSIN-2-LIKE"/>
    <property type="match status" value="1"/>
</dbReference>
<dbReference type="EC" id="3.4.21.4" evidence="7"/>
<accession>A0A444URP8</accession>
<keyword evidence="5" id="KW-1015">Disulfide bond</keyword>
<dbReference type="InterPro" id="IPR033116">
    <property type="entry name" value="TRYPSIN_SER"/>
</dbReference>
<reference evidence="9 10" key="1">
    <citation type="submission" date="2019-01" db="EMBL/GenBank/DDBJ databases">
        <title>Draft Genome and Complete Hox-Cluster Characterization of the Sterlet Sturgeon (Acipenser ruthenus).</title>
        <authorList>
            <person name="Wei Q."/>
        </authorList>
    </citation>
    <scope>NUCLEOTIDE SEQUENCE [LARGE SCALE GENOMIC DNA]</scope>
    <source>
        <strain evidence="9">WHYD16114868_AA</strain>
        <tissue evidence="9">Blood</tissue>
    </source>
</reference>
<evidence type="ECO:0000259" key="8">
    <source>
        <dbReference type="PROSITE" id="PS50240"/>
    </source>
</evidence>
<dbReference type="AlphaFoldDB" id="A0A444URP8"/>
<dbReference type="GO" id="GO:0004252">
    <property type="term" value="F:serine-type endopeptidase activity"/>
    <property type="evidence" value="ECO:0007669"/>
    <property type="project" value="UniProtKB-EC"/>
</dbReference>
<sequence length="184" mass="19837">PPSPSRLTVHLGEHDIFSSEGTEQHIPVAKAINHPGYDEGTTDNDFMLIKLQRPAQFNQYVQPIRLASSCAAAGTPCLISGWGNQIINGVFNPFNLQCVDLPILSDEACENSYPGQITSTMVCAGYLEGGKDSCQGDSGGPLVCNGELQGIVSWGYQCAQIGHPSVYVRVCRYNAWISQVMSSN</sequence>
<evidence type="ECO:0000256" key="2">
    <source>
        <dbReference type="ARBA" id="ARBA00022670"/>
    </source>
</evidence>
<proteinExistence type="predicted"/>
<organism evidence="9 10">
    <name type="scientific">Acipenser ruthenus</name>
    <name type="common">Sterlet sturgeon</name>
    <dbReference type="NCBI Taxonomy" id="7906"/>
    <lineage>
        <taxon>Eukaryota</taxon>
        <taxon>Metazoa</taxon>
        <taxon>Chordata</taxon>
        <taxon>Craniata</taxon>
        <taxon>Vertebrata</taxon>
        <taxon>Euteleostomi</taxon>
        <taxon>Actinopterygii</taxon>
        <taxon>Chondrostei</taxon>
        <taxon>Acipenseriformes</taxon>
        <taxon>Acipenseridae</taxon>
        <taxon>Acipenser</taxon>
    </lineage>
</organism>
<keyword evidence="2" id="KW-0645">Protease</keyword>
<dbReference type="PROSITE" id="PS50240">
    <property type="entry name" value="TRYPSIN_DOM"/>
    <property type="match status" value="1"/>
</dbReference>
<dbReference type="PANTHER" id="PTHR24264">
    <property type="entry name" value="TRYPSIN-RELATED"/>
    <property type="match status" value="1"/>
</dbReference>
<dbReference type="Proteomes" id="UP000289886">
    <property type="component" value="Unassembled WGS sequence"/>
</dbReference>
<dbReference type="FunFam" id="2.40.10.10:FF:000254">
    <property type="entry name" value="Trypsin precursor"/>
    <property type="match status" value="1"/>
</dbReference>
<dbReference type="PROSITE" id="PS00135">
    <property type="entry name" value="TRYPSIN_SER"/>
    <property type="match status" value="1"/>
</dbReference>
<evidence type="ECO:0000256" key="4">
    <source>
        <dbReference type="ARBA" id="ARBA00022825"/>
    </source>
</evidence>
<dbReference type="SMART" id="SM00020">
    <property type="entry name" value="Tryp_SPc"/>
    <property type="match status" value="1"/>
</dbReference>
<keyword evidence="3" id="KW-0378">Hydrolase</keyword>
<keyword evidence="10" id="KW-1185">Reference proteome</keyword>
<evidence type="ECO:0000256" key="6">
    <source>
        <dbReference type="ARBA" id="ARBA00036320"/>
    </source>
</evidence>
<evidence type="ECO:0000256" key="7">
    <source>
        <dbReference type="ARBA" id="ARBA00038868"/>
    </source>
</evidence>
<dbReference type="SUPFAM" id="SSF50494">
    <property type="entry name" value="Trypsin-like serine proteases"/>
    <property type="match status" value="1"/>
</dbReference>